<dbReference type="EMBL" id="MU005589">
    <property type="protein sequence ID" value="KAF2681905.1"/>
    <property type="molecule type" value="Genomic_DNA"/>
</dbReference>
<feature type="compositionally biased region" description="Polar residues" evidence="1">
    <location>
        <begin position="126"/>
        <end position="142"/>
    </location>
</feature>
<gene>
    <name evidence="2" type="ORF">K458DRAFT_75204</name>
</gene>
<feature type="compositionally biased region" description="Polar residues" evidence="1">
    <location>
        <begin position="22"/>
        <end position="36"/>
    </location>
</feature>
<feature type="region of interest" description="Disordered" evidence="1">
    <location>
        <begin position="1"/>
        <end position="81"/>
    </location>
</feature>
<name>A0A6G1IUX2_9PLEO</name>
<keyword evidence="3" id="KW-1185">Reference proteome</keyword>
<accession>A0A6G1IUX2</accession>
<evidence type="ECO:0000256" key="1">
    <source>
        <dbReference type="SAM" id="MobiDB-lite"/>
    </source>
</evidence>
<dbReference type="AlphaFoldDB" id="A0A6G1IUX2"/>
<evidence type="ECO:0000313" key="3">
    <source>
        <dbReference type="Proteomes" id="UP000799291"/>
    </source>
</evidence>
<sequence>MEDARYNPATHVQPPTDPSPFHNPQQAPQQYDQNTSHFKDQLYTACGPNTNWQAPQQGSPSLDSTYTLSPQQSGYSPHQSQAMSPKFYAATPVQGYTSSFAYSQYTSSTPQDQPRTFDMPGVLPTPQANYDTFSEQNASPPTYGNGASPPLYNSQPDSQPYDIQYSAPQRSVTVPVEDPDPQLYLGPLCQTVPWEGEWNSNCYHSGQW</sequence>
<reference evidence="2" key="1">
    <citation type="journal article" date="2020" name="Stud. Mycol.">
        <title>101 Dothideomycetes genomes: a test case for predicting lifestyles and emergence of pathogens.</title>
        <authorList>
            <person name="Haridas S."/>
            <person name="Albert R."/>
            <person name="Binder M."/>
            <person name="Bloem J."/>
            <person name="Labutti K."/>
            <person name="Salamov A."/>
            <person name="Andreopoulos B."/>
            <person name="Baker S."/>
            <person name="Barry K."/>
            <person name="Bills G."/>
            <person name="Bluhm B."/>
            <person name="Cannon C."/>
            <person name="Castanera R."/>
            <person name="Culley D."/>
            <person name="Daum C."/>
            <person name="Ezra D."/>
            <person name="Gonzalez J."/>
            <person name="Henrissat B."/>
            <person name="Kuo A."/>
            <person name="Liang C."/>
            <person name="Lipzen A."/>
            <person name="Lutzoni F."/>
            <person name="Magnuson J."/>
            <person name="Mondo S."/>
            <person name="Nolan M."/>
            <person name="Ohm R."/>
            <person name="Pangilinan J."/>
            <person name="Park H.-J."/>
            <person name="Ramirez L."/>
            <person name="Alfaro M."/>
            <person name="Sun H."/>
            <person name="Tritt A."/>
            <person name="Yoshinaga Y."/>
            <person name="Zwiers L.-H."/>
            <person name="Turgeon B."/>
            <person name="Goodwin S."/>
            <person name="Spatafora J."/>
            <person name="Crous P."/>
            <person name="Grigoriev I."/>
        </authorList>
    </citation>
    <scope>NUCLEOTIDE SEQUENCE</scope>
    <source>
        <strain evidence="2">CBS 122367</strain>
    </source>
</reference>
<feature type="compositionally biased region" description="Polar residues" evidence="1">
    <location>
        <begin position="47"/>
        <end position="81"/>
    </location>
</feature>
<evidence type="ECO:0000313" key="2">
    <source>
        <dbReference type="EMBL" id="KAF2681905.1"/>
    </source>
</evidence>
<proteinExistence type="predicted"/>
<protein>
    <submittedName>
        <fullName evidence="2">Uncharacterized protein</fullName>
    </submittedName>
</protein>
<organism evidence="2 3">
    <name type="scientific">Lentithecium fluviatile CBS 122367</name>
    <dbReference type="NCBI Taxonomy" id="1168545"/>
    <lineage>
        <taxon>Eukaryota</taxon>
        <taxon>Fungi</taxon>
        <taxon>Dikarya</taxon>
        <taxon>Ascomycota</taxon>
        <taxon>Pezizomycotina</taxon>
        <taxon>Dothideomycetes</taxon>
        <taxon>Pleosporomycetidae</taxon>
        <taxon>Pleosporales</taxon>
        <taxon>Massarineae</taxon>
        <taxon>Lentitheciaceae</taxon>
        <taxon>Lentithecium</taxon>
    </lineage>
</organism>
<dbReference type="Proteomes" id="UP000799291">
    <property type="component" value="Unassembled WGS sequence"/>
</dbReference>
<feature type="region of interest" description="Disordered" evidence="1">
    <location>
        <begin position="104"/>
        <end position="162"/>
    </location>
</feature>
<feature type="compositionally biased region" description="Polar residues" evidence="1">
    <location>
        <begin position="104"/>
        <end position="114"/>
    </location>
</feature>